<dbReference type="PANTHER" id="PTHR43157:SF73">
    <property type="entry name" value="WW DOMAIN-CONTAINING OXIDOREDUCTASE-LIKE PROTEIN"/>
    <property type="match status" value="1"/>
</dbReference>
<evidence type="ECO:0000313" key="4">
    <source>
        <dbReference type="EMBL" id="KAF2178910.1"/>
    </source>
</evidence>
<dbReference type="SMART" id="SM00674">
    <property type="entry name" value="CENPB"/>
    <property type="match status" value="1"/>
</dbReference>
<dbReference type="GO" id="GO:0003677">
    <property type="term" value="F:DNA binding"/>
    <property type="evidence" value="ECO:0007669"/>
    <property type="project" value="UniProtKB-KW"/>
</dbReference>
<evidence type="ECO:0000259" key="3">
    <source>
        <dbReference type="PROSITE" id="PS51253"/>
    </source>
</evidence>
<dbReference type="GO" id="GO:0016491">
    <property type="term" value="F:oxidoreductase activity"/>
    <property type="evidence" value="ECO:0007669"/>
    <property type="project" value="UniProtKB-KW"/>
</dbReference>
<dbReference type="PANTHER" id="PTHR43157">
    <property type="entry name" value="PHOSPHATIDYLINOSITOL-GLYCAN BIOSYNTHESIS CLASS F PROTEIN-RELATED"/>
    <property type="match status" value="1"/>
</dbReference>
<dbReference type="SUPFAM" id="SSF51735">
    <property type="entry name" value="NAD(P)-binding Rossmann-fold domains"/>
    <property type="match status" value="1"/>
</dbReference>
<dbReference type="AlphaFoldDB" id="A0A6A6DLU2"/>
<dbReference type="EMBL" id="ML994671">
    <property type="protein sequence ID" value="KAF2178910.1"/>
    <property type="molecule type" value="Genomic_DNA"/>
</dbReference>
<evidence type="ECO:0000256" key="1">
    <source>
        <dbReference type="ARBA" id="ARBA00023002"/>
    </source>
</evidence>
<proteinExistence type="predicted"/>
<keyword evidence="2" id="KW-0238">DNA-binding</keyword>
<dbReference type="Pfam" id="PF03221">
    <property type="entry name" value="HTH_Tnp_Tc5"/>
    <property type="match status" value="1"/>
</dbReference>
<dbReference type="Proteomes" id="UP000800200">
    <property type="component" value="Unassembled WGS sequence"/>
</dbReference>
<keyword evidence="1" id="KW-0560">Oxidoreductase</keyword>
<sequence>MPSYRISNFLPSKLSFTEKNLSDQSGKVFIVTGGSSGIGQELVSILYQKSAKVYLAARSKSKTQEIINEISKNFPASGGEMIFLELVLDDLTTIKHSAEKFLGTETRLEGSKTKQGYELQIGVNNLGHFLFTYFLRSVLETTAQSIPRHSIRVIWVSSSAADFAPQPAVDFDNMDYHREEAIWLKYLRNKAMNVLHSAEFARRMQGSGFISIDCYKHLDNAPAASSISFRQRSGKWELLEKILFSWQQQLEARRQLVSGEVLQAKAKDLWVILPEYAGKPIPEFSPGWLGGFKKRFGIKQYT</sequence>
<name>A0A6A6DLU2_9PEZI</name>
<dbReference type="SUPFAM" id="SSF46689">
    <property type="entry name" value="Homeodomain-like"/>
    <property type="match status" value="1"/>
</dbReference>
<dbReference type="Gene3D" id="3.40.50.720">
    <property type="entry name" value="NAD(P)-binding Rossmann-like Domain"/>
    <property type="match status" value="1"/>
</dbReference>
<keyword evidence="5" id="KW-1185">Reference proteome</keyword>
<evidence type="ECO:0000256" key="2">
    <source>
        <dbReference type="ARBA" id="ARBA00023125"/>
    </source>
</evidence>
<dbReference type="Pfam" id="PF00106">
    <property type="entry name" value="adh_short"/>
    <property type="match status" value="1"/>
</dbReference>
<dbReference type="InterPro" id="IPR006600">
    <property type="entry name" value="HTH_CenpB_DNA-bd_dom"/>
</dbReference>
<dbReference type="Gene3D" id="1.10.10.60">
    <property type="entry name" value="Homeodomain-like"/>
    <property type="match status" value="1"/>
</dbReference>
<organism evidence="4 5">
    <name type="scientific">Zopfia rhizophila CBS 207.26</name>
    <dbReference type="NCBI Taxonomy" id="1314779"/>
    <lineage>
        <taxon>Eukaryota</taxon>
        <taxon>Fungi</taxon>
        <taxon>Dikarya</taxon>
        <taxon>Ascomycota</taxon>
        <taxon>Pezizomycotina</taxon>
        <taxon>Dothideomycetes</taxon>
        <taxon>Dothideomycetes incertae sedis</taxon>
        <taxon>Zopfiaceae</taxon>
        <taxon>Zopfia</taxon>
    </lineage>
</organism>
<protein>
    <submittedName>
        <fullName evidence="4">CenpB-DNA-bind-domain-containing protein</fullName>
    </submittedName>
</protein>
<dbReference type="OrthoDB" id="191139at2759"/>
<dbReference type="PROSITE" id="PS51253">
    <property type="entry name" value="HTH_CENPB"/>
    <property type="match status" value="1"/>
</dbReference>
<dbReference type="InterPro" id="IPR002347">
    <property type="entry name" value="SDR_fam"/>
</dbReference>
<accession>A0A6A6DLU2</accession>
<gene>
    <name evidence="4" type="ORF">K469DRAFT_731369</name>
</gene>
<dbReference type="InterPro" id="IPR036291">
    <property type="entry name" value="NAD(P)-bd_dom_sf"/>
</dbReference>
<dbReference type="InterPro" id="IPR009057">
    <property type="entry name" value="Homeodomain-like_sf"/>
</dbReference>
<feature type="domain" description="HTH CENPB-type" evidence="3">
    <location>
        <begin position="227"/>
        <end position="302"/>
    </location>
</feature>
<evidence type="ECO:0000313" key="5">
    <source>
        <dbReference type="Proteomes" id="UP000800200"/>
    </source>
</evidence>
<reference evidence="4" key="1">
    <citation type="journal article" date="2020" name="Stud. Mycol.">
        <title>101 Dothideomycetes genomes: a test case for predicting lifestyles and emergence of pathogens.</title>
        <authorList>
            <person name="Haridas S."/>
            <person name="Albert R."/>
            <person name="Binder M."/>
            <person name="Bloem J."/>
            <person name="Labutti K."/>
            <person name="Salamov A."/>
            <person name="Andreopoulos B."/>
            <person name="Baker S."/>
            <person name="Barry K."/>
            <person name="Bills G."/>
            <person name="Bluhm B."/>
            <person name="Cannon C."/>
            <person name="Castanera R."/>
            <person name="Culley D."/>
            <person name="Daum C."/>
            <person name="Ezra D."/>
            <person name="Gonzalez J."/>
            <person name="Henrissat B."/>
            <person name="Kuo A."/>
            <person name="Liang C."/>
            <person name="Lipzen A."/>
            <person name="Lutzoni F."/>
            <person name="Magnuson J."/>
            <person name="Mondo S."/>
            <person name="Nolan M."/>
            <person name="Ohm R."/>
            <person name="Pangilinan J."/>
            <person name="Park H.-J."/>
            <person name="Ramirez L."/>
            <person name="Alfaro M."/>
            <person name="Sun H."/>
            <person name="Tritt A."/>
            <person name="Yoshinaga Y."/>
            <person name="Zwiers L.-H."/>
            <person name="Turgeon B."/>
            <person name="Goodwin S."/>
            <person name="Spatafora J."/>
            <person name="Crous P."/>
            <person name="Grigoriev I."/>
        </authorList>
    </citation>
    <scope>NUCLEOTIDE SEQUENCE</scope>
    <source>
        <strain evidence="4">CBS 207.26</strain>
    </source>
</reference>